<dbReference type="AlphaFoldDB" id="A0AAW0DU83"/>
<evidence type="ECO:0000313" key="2">
    <source>
        <dbReference type="Proteomes" id="UP001362999"/>
    </source>
</evidence>
<evidence type="ECO:0000313" key="1">
    <source>
        <dbReference type="EMBL" id="KAK7055378.1"/>
    </source>
</evidence>
<name>A0AAW0DU83_9AGAR</name>
<accession>A0AAW0DU83</accession>
<protein>
    <submittedName>
        <fullName evidence="1">Uncharacterized protein</fullName>
    </submittedName>
</protein>
<proteinExistence type="predicted"/>
<dbReference type="Proteomes" id="UP001362999">
    <property type="component" value="Unassembled WGS sequence"/>
</dbReference>
<dbReference type="EMBL" id="JAWWNJ010000005">
    <property type="protein sequence ID" value="KAK7055378.1"/>
    <property type="molecule type" value="Genomic_DNA"/>
</dbReference>
<keyword evidence="2" id="KW-1185">Reference proteome</keyword>
<sequence length="234" mass="26356">MPLTFIGGSNTVDSPRQLDTREPIVRVGIHFLTNFSVITSVDAGFDRRGRYDPFSDYLSVYEVALLVVHSSSFSSTSGAPRFAAFWCSRIVFEYATSVQLLQSVWIWGSSQSSIPGDYNCTLLQRTVRRSNQMLSAPGQGPTNSSRVCVDAVHTIPRCKTCPRQCNATFNRPNAGAYHQYQRIQHQTEKRRVSSHKLLSSAGIPIGCQYRKSESYLKRHQIEIPRQLVVFVTVF</sequence>
<organism evidence="1 2">
    <name type="scientific">Favolaschia claudopus</name>
    <dbReference type="NCBI Taxonomy" id="2862362"/>
    <lineage>
        <taxon>Eukaryota</taxon>
        <taxon>Fungi</taxon>
        <taxon>Dikarya</taxon>
        <taxon>Basidiomycota</taxon>
        <taxon>Agaricomycotina</taxon>
        <taxon>Agaricomycetes</taxon>
        <taxon>Agaricomycetidae</taxon>
        <taxon>Agaricales</taxon>
        <taxon>Marasmiineae</taxon>
        <taxon>Mycenaceae</taxon>
        <taxon>Favolaschia</taxon>
    </lineage>
</organism>
<reference evidence="1 2" key="1">
    <citation type="journal article" date="2024" name="J Genomics">
        <title>Draft genome sequencing and assembly of Favolaschia claudopus CIRM-BRFM 2984 isolated from oak limbs.</title>
        <authorList>
            <person name="Navarro D."/>
            <person name="Drula E."/>
            <person name="Chaduli D."/>
            <person name="Cazenave R."/>
            <person name="Ahrendt S."/>
            <person name="Wang J."/>
            <person name="Lipzen A."/>
            <person name="Daum C."/>
            <person name="Barry K."/>
            <person name="Grigoriev I.V."/>
            <person name="Favel A."/>
            <person name="Rosso M.N."/>
            <person name="Martin F."/>
        </authorList>
    </citation>
    <scope>NUCLEOTIDE SEQUENCE [LARGE SCALE GENOMIC DNA]</scope>
    <source>
        <strain evidence="1 2">CIRM-BRFM 2984</strain>
    </source>
</reference>
<comment type="caution">
    <text evidence="1">The sequence shown here is derived from an EMBL/GenBank/DDBJ whole genome shotgun (WGS) entry which is preliminary data.</text>
</comment>
<gene>
    <name evidence="1" type="ORF">R3P38DRAFT_1354328</name>
</gene>